<accession>A0ACA9P414</accession>
<name>A0ACA9P414_9GLOM</name>
<feature type="non-terminal residue" evidence="1">
    <location>
        <position position="1"/>
    </location>
</feature>
<evidence type="ECO:0000313" key="2">
    <source>
        <dbReference type="Proteomes" id="UP000789702"/>
    </source>
</evidence>
<sequence length="86" mass="9999">LSYNFEQLFESGNNYDVLIQAGESPEIQEFRAHSIILSTRSPYFRAALSNNWARKQDGIIIFKKSNICPNIFKLLLKQVFIQILTF</sequence>
<dbReference type="Proteomes" id="UP000789702">
    <property type="component" value="Unassembled WGS sequence"/>
</dbReference>
<protein>
    <submittedName>
        <fullName evidence="1">3742_t:CDS:1</fullName>
    </submittedName>
</protein>
<keyword evidence="2" id="KW-1185">Reference proteome</keyword>
<dbReference type="EMBL" id="CAJVPU010022972">
    <property type="protein sequence ID" value="CAG8686893.1"/>
    <property type="molecule type" value="Genomic_DNA"/>
</dbReference>
<reference evidence="1" key="1">
    <citation type="submission" date="2021-06" db="EMBL/GenBank/DDBJ databases">
        <authorList>
            <person name="Kallberg Y."/>
            <person name="Tangrot J."/>
            <person name="Rosling A."/>
        </authorList>
    </citation>
    <scope>NUCLEOTIDE SEQUENCE</scope>
    <source>
        <strain evidence="1">IL203A</strain>
    </source>
</reference>
<organism evidence="1 2">
    <name type="scientific">Dentiscutata heterogama</name>
    <dbReference type="NCBI Taxonomy" id="1316150"/>
    <lineage>
        <taxon>Eukaryota</taxon>
        <taxon>Fungi</taxon>
        <taxon>Fungi incertae sedis</taxon>
        <taxon>Mucoromycota</taxon>
        <taxon>Glomeromycotina</taxon>
        <taxon>Glomeromycetes</taxon>
        <taxon>Diversisporales</taxon>
        <taxon>Gigasporaceae</taxon>
        <taxon>Dentiscutata</taxon>
    </lineage>
</organism>
<proteinExistence type="predicted"/>
<gene>
    <name evidence="1" type="ORF">DHETER_LOCUS11023</name>
</gene>
<evidence type="ECO:0000313" key="1">
    <source>
        <dbReference type="EMBL" id="CAG8686893.1"/>
    </source>
</evidence>
<comment type="caution">
    <text evidence="1">The sequence shown here is derived from an EMBL/GenBank/DDBJ whole genome shotgun (WGS) entry which is preliminary data.</text>
</comment>